<organism evidence="1 2">
    <name type="scientific">Crepidotus variabilis</name>
    <dbReference type="NCBI Taxonomy" id="179855"/>
    <lineage>
        <taxon>Eukaryota</taxon>
        <taxon>Fungi</taxon>
        <taxon>Dikarya</taxon>
        <taxon>Basidiomycota</taxon>
        <taxon>Agaricomycotina</taxon>
        <taxon>Agaricomycetes</taxon>
        <taxon>Agaricomycetidae</taxon>
        <taxon>Agaricales</taxon>
        <taxon>Agaricineae</taxon>
        <taxon>Crepidotaceae</taxon>
        <taxon>Crepidotus</taxon>
    </lineage>
</organism>
<keyword evidence="2" id="KW-1185">Reference proteome</keyword>
<name>A0A9P6EV37_9AGAR</name>
<comment type="caution">
    <text evidence="1">The sequence shown here is derived from an EMBL/GenBank/DDBJ whole genome shotgun (WGS) entry which is preliminary data.</text>
</comment>
<dbReference type="InterPro" id="IPR045564">
    <property type="entry name" value="DUF5910"/>
</dbReference>
<dbReference type="AlphaFoldDB" id="A0A9P6EV37"/>
<dbReference type="Pfam" id="PF19287">
    <property type="entry name" value="DUF5910"/>
    <property type="match status" value="1"/>
</dbReference>
<protein>
    <submittedName>
        <fullName evidence="1">Uncharacterized protein</fullName>
    </submittedName>
</protein>
<dbReference type="EMBL" id="MU157824">
    <property type="protein sequence ID" value="KAF9535254.1"/>
    <property type="molecule type" value="Genomic_DNA"/>
</dbReference>
<gene>
    <name evidence="1" type="ORF">CPB83DRAFT_841469</name>
</gene>
<reference evidence="1" key="1">
    <citation type="submission" date="2020-11" db="EMBL/GenBank/DDBJ databases">
        <authorList>
            <consortium name="DOE Joint Genome Institute"/>
            <person name="Ahrendt S."/>
            <person name="Riley R."/>
            <person name="Andreopoulos W."/>
            <person name="Labutti K."/>
            <person name="Pangilinan J."/>
            <person name="Ruiz-Duenas F.J."/>
            <person name="Barrasa J.M."/>
            <person name="Sanchez-Garcia M."/>
            <person name="Camarero S."/>
            <person name="Miyauchi S."/>
            <person name="Serrano A."/>
            <person name="Linde D."/>
            <person name="Babiker R."/>
            <person name="Drula E."/>
            <person name="Ayuso-Fernandez I."/>
            <person name="Pacheco R."/>
            <person name="Padilla G."/>
            <person name="Ferreira P."/>
            <person name="Barriuso J."/>
            <person name="Kellner H."/>
            <person name="Castanera R."/>
            <person name="Alfaro M."/>
            <person name="Ramirez L."/>
            <person name="Pisabarro A.G."/>
            <person name="Kuo A."/>
            <person name="Tritt A."/>
            <person name="Lipzen A."/>
            <person name="He G."/>
            <person name="Yan M."/>
            <person name="Ng V."/>
            <person name="Cullen D."/>
            <person name="Martin F."/>
            <person name="Rosso M.-N."/>
            <person name="Henrissat B."/>
            <person name="Hibbett D."/>
            <person name="Martinez A.T."/>
            <person name="Grigoriev I.V."/>
        </authorList>
    </citation>
    <scope>NUCLEOTIDE SEQUENCE</scope>
    <source>
        <strain evidence="1">CBS 506.95</strain>
    </source>
</reference>
<dbReference type="Proteomes" id="UP000807306">
    <property type="component" value="Unassembled WGS sequence"/>
</dbReference>
<evidence type="ECO:0000313" key="2">
    <source>
        <dbReference type="Proteomes" id="UP000807306"/>
    </source>
</evidence>
<dbReference type="OrthoDB" id="4540223at2759"/>
<sequence>MWFKGDQVVDDYIVNHLESTWDPKKTLRMSIINGKQWGNVQLVIPPGLLNSKGGGMGLAASCKKKLGDLPGAVVNYGDWQINTKGSKTDPFT</sequence>
<proteinExistence type="predicted"/>
<accession>A0A9P6EV37</accession>
<evidence type="ECO:0000313" key="1">
    <source>
        <dbReference type="EMBL" id="KAF9535254.1"/>
    </source>
</evidence>